<evidence type="ECO:0000256" key="6">
    <source>
        <dbReference type="ARBA" id="ARBA00022989"/>
    </source>
</evidence>
<evidence type="ECO:0000256" key="4">
    <source>
        <dbReference type="ARBA" id="ARBA00022679"/>
    </source>
</evidence>
<organism evidence="9 10">
    <name type="scientific">Planosporangium thailandense</name>
    <dbReference type="NCBI Taxonomy" id="765197"/>
    <lineage>
        <taxon>Bacteria</taxon>
        <taxon>Bacillati</taxon>
        <taxon>Actinomycetota</taxon>
        <taxon>Actinomycetes</taxon>
        <taxon>Micromonosporales</taxon>
        <taxon>Micromonosporaceae</taxon>
        <taxon>Planosporangium</taxon>
    </lineage>
</organism>
<evidence type="ECO:0000313" key="9">
    <source>
        <dbReference type="EMBL" id="NJC71138.1"/>
    </source>
</evidence>
<dbReference type="Proteomes" id="UP000722989">
    <property type="component" value="Unassembled WGS sequence"/>
</dbReference>
<keyword evidence="7 8" id="KW-0472">Membrane</keyword>
<accession>A0ABX0Y148</accession>
<feature type="transmembrane region" description="Helical" evidence="8">
    <location>
        <begin position="21"/>
        <end position="41"/>
    </location>
</feature>
<proteinExistence type="predicted"/>
<evidence type="ECO:0000313" key="10">
    <source>
        <dbReference type="Proteomes" id="UP000722989"/>
    </source>
</evidence>
<evidence type="ECO:0000256" key="2">
    <source>
        <dbReference type="ARBA" id="ARBA00022475"/>
    </source>
</evidence>
<evidence type="ECO:0000256" key="5">
    <source>
        <dbReference type="ARBA" id="ARBA00022692"/>
    </source>
</evidence>
<sequence length="509" mass="54032">MSPDDGSTRLPRLRTAADRRTAWAITSCALVAAALRAPFIWTGIGMDEGGYAYAAWRWSQGHRPYRGVWLDRPQGLLLTYRFLLWLGDGGRTIRLAAVCAGAAITVLVGLIGWLLVGHRAGVAAAAGYAVVGVAPHLEGFTLNGELLASGPATAAVTAALLWRRSGSAGWLVVAGLAAGGAMTMKPSGVDGIVAGLAVVTGAVPRRPGRSRTAIFRAPVAAPTVFRAPVVAPTVFLAAVAAPLAACALHGWRLGWHTYWTAIAGYQLAAIGRPGSGIGARWHSFTGGLAPVGLDLPAIAVAAGAGLWLLRGSRPTRRTLLAWLASAAAGINLGGSYWPHYYVQLLPPLAVLAGVAIAAVHRTGWRAVAVAGTLLPQLIWFAVLVPATPAQRQRAIPYYAAARRDERIAATVRAETAPGNQIYVLVSEADIYFLSRRTTRYPYLWGRPIEKIPGALPRLRSILDGPGRPTLVLLYREPDTVDRTGEVRRILADRYRVERVIDGVVLLRSA</sequence>
<dbReference type="PANTHER" id="PTHR33908:SF3">
    <property type="entry name" value="UNDECAPRENYL PHOSPHATE-ALPHA-4-AMINO-4-DEOXY-L-ARABINOSE ARABINOSYL TRANSFERASE"/>
    <property type="match status" value="1"/>
</dbReference>
<gene>
    <name evidence="9" type="ORF">HC031_15660</name>
</gene>
<keyword evidence="4" id="KW-0808">Transferase</keyword>
<evidence type="ECO:0000256" key="8">
    <source>
        <dbReference type="SAM" id="Phobius"/>
    </source>
</evidence>
<protein>
    <recommendedName>
        <fullName evidence="11">Glycosyltransferase RgtA/B/C/D-like domain-containing protein</fullName>
    </recommendedName>
</protein>
<keyword evidence="5 8" id="KW-0812">Transmembrane</keyword>
<keyword evidence="2" id="KW-1003">Cell membrane</keyword>
<feature type="transmembrane region" description="Helical" evidence="8">
    <location>
        <begin position="288"/>
        <end position="309"/>
    </location>
</feature>
<keyword evidence="3" id="KW-0328">Glycosyltransferase</keyword>
<comment type="caution">
    <text evidence="9">The sequence shown here is derived from an EMBL/GenBank/DDBJ whole genome shotgun (WGS) entry which is preliminary data.</text>
</comment>
<feature type="transmembrane region" description="Helical" evidence="8">
    <location>
        <begin position="229"/>
        <end position="251"/>
    </location>
</feature>
<feature type="transmembrane region" description="Helical" evidence="8">
    <location>
        <begin position="318"/>
        <end position="334"/>
    </location>
</feature>
<dbReference type="RefSeq" id="WP_167926054.1">
    <property type="nucleotide sequence ID" value="NZ_JAATVY010000010.1"/>
</dbReference>
<evidence type="ECO:0000256" key="1">
    <source>
        <dbReference type="ARBA" id="ARBA00004651"/>
    </source>
</evidence>
<evidence type="ECO:0000256" key="3">
    <source>
        <dbReference type="ARBA" id="ARBA00022676"/>
    </source>
</evidence>
<comment type="subcellular location">
    <subcellularLocation>
        <location evidence="1">Cell membrane</location>
        <topology evidence="1">Multi-pass membrane protein</topology>
    </subcellularLocation>
</comment>
<name>A0ABX0Y148_9ACTN</name>
<feature type="transmembrane region" description="Helical" evidence="8">
    <location>
        <begin position="93"/>
        <end position="116"/>
    </location>
</feature>
<keyword evidence="6 8" id="KW-1133">Transmembrane helix</keyword>
<dbReference type="InterPro" id="IPR050297">
    <property type="entry name" value="LipidA_mod_glycosyltrf_83"/>
</dbReference>
<evidence type="ECO:0008006" key="11">
    <source>
        <dbReference type="Google" id="ProtNLM"/>
    </source>
</evidence>
<reference evidence="9 10" key="1">
    <citation type="submission" date="2020-03" db="EMBL/GenBank/DDBJ databases">
        <title>WGS of the type strain of Planosporangium spp.</title>
        <authorList>
            <person name="Thawai C."/>
        </authorList>
    </citation>
    <scope>NUCLEOTIDE SEQUENCE [LARGE SCALE GENOMIC DNA]</scope>
    <source>
        <strain evidence="9 10">TBRC 5610</strain>
    </source>
</reference>
<dbReference type="EMBL" id="JAATVY010000010">
    <property type="protein sequence ID" value="NJC71138.1"/>
    <property type="molecule type" value="Genomic_DNA"/>
</dbReference>
<feature type="transmembrane region" description="Helical" evidence="8">
    <location>
        <begin position="366"/>
        <end position="386"/>
    </location>
</feature>
<evidence type="ECO:0000256" key="7">
    <source>
        <dbReference type="ARBA" id="ARBA00023136"/>
    </source>
</evidence>
<keyword evidence="10" id="KW-1185">Reference proteome</keyword>
<dbReference type="PANTHER" id="PTHR33908">
    <property type="entry name" value="MANNOSYLTRANSFERASE YKCB-RELATED"/>
    <property type="match status" value="1"/>
</dbReference>